<name>A0A558B8V0_9PSEU</name>
<accession>A0A558B8V0</accession>
<dbReference type="AlphaFoldDB" id="A0A558B8V0"/>
<gene>
    <name evidence="1" type="ORF">FNH05_27435</name>
</gene>
<proteinExistence type="predicted"/>
<organism evidence="1 2">
    <name type="scientific">Amycolatopsis rhizosphaerae</name>
    <dbReference type="NCBI Taxonomy" id="2053003"/>
    <lineage>
        <taxon>Bacteria</taxon>
        <taxon>Bacillati</taxon>
        <taxon>Actinomycetota</taxon>
        <taxon>Actinomycetes</taxon>
        <taxon>Pseudonocardiales</taxon>
        <taxon>Pseudonocardiaceae</taxon>
        <taxon>Amycolatopsis</taxon>
    </lineage>
</organism>
<reference evidence="1 2" key="1">
    <citation type="submission" date="2019-07" db="EMBL/GenBank/DDBJ databases">
        <authorList>
            <person name="Duangmal K."/>
            <person name="Teo W.F.A."/>
        </authorList>
    </citation>
    <scope>NUCLEOTIDE SEQUENCE [LARGE SCALE GENOMIC DNA]</scope>
    <source>
        <strain evidence="1 2">TBRC 6029</strain>
    </source>
</reference>
<dbReference type="RefSeq" id="WP_186382764.1">
    <property type="nucleotide sequence ID" value="NZ_VJWX01000364.1"/>
</dbReference>
<keyword evidence="2" id="KW-1185">Reference proteome</keyword>
<protein>
    <submittedName>
        <fullName evidence="1">Uncharacterized protein</fullName>
    </submittedName>
</protein>
<dbReference type="Proteomes" id="UP000320011">
    <property type="component" value="Unassembled WGS sequence"/>
</dbReference>
<evidence type="ECO:0000313" key="2">
    <source>
        <dbReference type="Proteomes" id="UP000320011"/>
    </source>
</evidence>
<evidence type="ECO:0000313" key="1">
    <source>
        <dbReference type="EMBL" id="TVT32942.1"/>
    </source>
</evidence>
<comment type="caution">
    <text evidence="1">The sequence shown here is derived from an EMBL/GenBank/DDBJ whole genome shotgun (WGS) entry which is preliminary data.</text>
</comment>
<reference evidence="1 2" key="2">
    <citation type="submission" date="2019-08" db="EMBL/GenBank/DDBJ databases">
        <title>Amycolatopsis acidicola sp. nov., isolated from peat swamp forest soil.</title>
        <authorList>
            <person name="Srisuk N."/>
        </authorList>
    </citation>
    <scope>NUCLEOTIDE SEQUENCE [LARGE SCALE GENOMIC DNA]</scope>
    <source>
        <strain evidence="1 2">TBRC 6029</strain>
    </source>
</reference>
<dbReference type="EMBL" id="VJWX01000364">
    <property type="protein sequence ID" value="TVT32942.1"/>
    <property type="molecule type" value="Genomic_DNA"/>
</dbReference>
<sequence>MAATEVEPCSAALAWGIAAGASDRVPATASEPANSAMDRFARISTPFPKKAIRVQREFGDFTISFAKPARRAESRPVSHVKHPTG</sequence>